<dbReference type="PRINTS" id="PR01790">
    <property type="entry name" value="SMP30FAMILY"/>
</dbReference>
<proteinExistence type="inferred from homology"/>
<dbReference type="PANTHER" id="PTHR47572">
    <property type="entry name" value="LIPOPROTEIN-RELATED"/>
    <property type="match status" value="1"/>
</dbReference>
<dbReference type="PANTHER" id="PTHR47572:SF4">
    <property type="entry name" value="LACTONASE DRP35"/>
    <property type="match status" value="1"/>
</dbReference>
<evidence type="ECO:0000256" key="1">
    <source>
        <dbReference type="ARBA" id="ARBA00008853"/>
    </source>
</evidence>
<comment type="similarity">
    <text evidence="1">Belongs to the SMP-30/CGR1 family.</text>
</comment>
<keyword evidence="2" id="KW-0378">Hydrolase</keyword>
<dbReference type="InterPro" id="IPR051262">
    <property type="entry name" value="SMP-30/CGR1_Lactonase"/>
</dbReference>
<evidence type="ECO:0000256" key="2">
    <source>
        <dbReference type="ARBA" id="ARBA00022801"/>
    </source>
</evidence>
<evidence type="ECO:0000313" key="5">
    <source>
        <dbReference type="Proteomes" id="UP001500449"/>
    </source>
</evidence>
<dbReference type="Gene3D" id="2.120.10.30">
    <property type="entry name" value="TolB, C-terminal domain"/>
    <property type="match status" value="1"/>
</dbReference>
<reference evidence="4 5" key="1">
    <citation type="journal article" date="2019" name="Int. J. Syst. Evol. Microbiol.">
        <title>The Global Catalogue of Microorganisms (GCM) 10K type strain sequencing project: providing services to taxonomists for standard genome sequencing and annotation.</title>
        <authorList>
            <consortium name="The Broad Institute Genomics Platform"/>
            <consortium name="The Broad Institute Genome Sequencing Center for Infectious Disease"/>
            <person name="Wu L."/>
            <person name="Ma J."/>
        </authorList>
    </citation>
    <scope>NUCLEOTIDE SEQUENCE [LARGE SCALE GENOMIC DNA]</scope>
    <source>
        <strain evidence="4 5">JCM 16009</strain>
    </source>
</reference>
<protein>
    <submittedName>
        <fullName evidence="4">SMP-30/gluconolactonase/LRE family protein</fullName>
    </submittedName>
</protein>
<sequence>MTGERRLAPLLDGLRFAEGPRWREDRLWFSDIFANRVMTVDEAGRAEVVVELPDGGRPSGLGFLPDGRLLLVNLAEPTVLRLEPSGELVVHADLGDLAVGGLNDMLVDDLGRAYVGSMGTHKNSEPRPLDGDGVIILVEPDGAARVVADRLDAPNGPALIADGTTYVVAEFPSNRLTAYDRSADGSLGARRVWADLEPASADGIWADSEGAIWTASPWTRECRRITEGGKVTDVIDVGDKMPLACALGGADGRTLFVLSLIGDTQAVLDRTCTSVIETARVDVPA</sequence>
<accession>A0ABN2N9T6</accession>
<dbReference type="EMBL" id="BAAAQK010000014">
    <property type="protein sequence ID" value="GAA1857595.1"/>
    <property type="molecule type" value="Genomic_DNA"/>
</dbReference>
<name>A0ABN2N9T6_9PSEU</name>
<dbReference type="Pfam" id="PF08450">
    <property type="entry name" value="SGL"/>
    <property type="match status" value="1"/>
</dbReference>
<feature type="domain" description="SMP-30/Gluconolactonase/LRE-like region" evidence="3">
    <location>
        <begin position="16"/>
        <end position="259"/>
    </location>
</feature>
<dbReference type="InterPro" id="IPR005511">
    <property type="entry name" value="SMP-30"/>
</dbReference>
<gene>
    <name evidence="4" type="ORF">GCM10009836_42240</name>
</gene>
<organism evidence="4 5">
    <name type="scientific">Pseudonocardia ailaonensis</name>
    <dbReference type="NCBI Taxonomy" id="367279"/>
    <lineage>
        <taxon>Bacteria</taxon>
        <taxon>Bacillati</taxon>
        <taxon>Actinomycetota</taxon>
        <taxon>Actinomycetes</taxon>
        <taxon>Pseudonocardiales</taxon>
        <taxon>Pseudonocardiaceae</taxon>
        <taxon>Pseudonocardia</taxon>
    </lineage>
</organism>
<evidence type="ECO:0000259" key="3">
    <source>
        <dbReference type="Pfam" id="PF08450"/>
    </source>
</evidence>
<dbReference type="RefSeq" id="WP_344419657.1">
    <property type="nucleotide sequence ID" value="NZ_BAAAQK010000014.1"/>
</dbReference>
<dbReference type="InterPro" id="IPR011042">
    <property type="entry name" value="6-blade_b-propeller_TolB-like"/>
</dbReference>
<comment type="caution">
    <text evidence="4">The sequence shown here is derived from an EMBL/GenBank/DDBJ whole genome shotgun (WGS) entry which is preliminary data.</text>
</comment>
<dbReference type="SUPFAM" id="SSF63829">
    <property type="entry name" value="Calcium-dependent phosphotriesterase"/>
    <property type="match status" value="1"/>
</dbReference>
<dbReference type="InterPro" id="IPR013658">
    <property type="entry name" value="SGL"/>
</dbReference>
<evidence type="ECO:0000313" key="4">
    <source>
        <dbReference type="EMBL" id="GAA1857595.1"/>
    </source>
</evidence>
<dbReference type="Proteomes" id="UP001500449">
    <property type="component" value="Unassembled WGS sequence"/>
</dbReference>
<keyword evidence="5" id="KW-1185">Reference proteome</keyword>